<evidence type="ECO:0000313" key="3">
    <source>
        <dbReference type="Proteomes" id="UP001054945"/>
    </source>
</evidence>
<accession>A0AAV4VPJ1</accession>
<dbReference type="EMBL" id="BPLR01014937">
    <property type="protein sequence ID" value="GIY72366.1"/>
    <property type="molecule type" value="Genomic_DNA"/>
</dbReference>
<organism evidence="2 3">
    <name type="scientific">Caerostris extrusa</name>
    <name type="common">Bark spider</name>
    <name type="synonym">Caerostris bankana</name>
    <dbReference type="NCBI Taxonomy" id="172846"/>
    <lineage>
        <taxon>Eukaryota</taxon>
        <taxon>Metazoa</taxon>
        <taxon>Ecdysozoa</taxon>
        <taxon>Arthropoda</taxon>
        <taxon>Chelicerata</taxon>
        <taxon>Arachnida</taxon>
        <taxon>Araneae</taxon>
        <taxon>Araneomorphae</taxon>
        <taxon>Entelegynae</taxon>
        <taxon>Araneoidea</taxon>
        <taxon>Araneidae</taxon>
        <taxon>Caerostris</taxon>
    </lineage>
</organism>
<gene>
    <name evidence="2" type="ORF">CEXT_786031</name>
</gene>
<proteinExistence type="predicted"/>
<keyword evidence="3" id="KW-1185">Reference proteome</keyword>
<evidence type="ECO:0000256" key="1">
    <source>
        <dbReference type="SAM" id="MobiDB-lite"/>
    </source>
</evidence>
<dbReference type="AlphaFoldDB" id="A0AAV4VPJ1"/>
<comment type="caution">
    <text evidence="2">The sequence shown here is derived from an EMBL/GenBank/DDBJ whole genome shotgun (WGS) entry which is preliminary data.</text>
</comment>
<feature type="region of interest" description="Disordered" evidence="1">
    <location>
        <begin position="1"/>
        <end position="28"/>
    </location>
</feature>
<reference evidence="2 3" key="1">
    <citation type="submission" date="2021-06" db="EMBL/GenBank/DDBJ databases">
        <title>Caerostris extrusa draft genome.</title>
        <authorList>
            <person name="Kono N."/>
            <person name="Arakawa K."/>
        </authorList>
    </citation>
    <scope>NUCLEOTIDE SEQUENCE [LARGE SCALE GENOMIC DNA]</scope>
</reference>
<dbReference type="Proteomes" id="UP001054945">
    <property type="component" value="Unassembled WGS sequence"/>
</dbReference>
<feature type="compositionally biased region" description="Polar residues" evidence="1">
    <location>
        <begin position="1"/>
        <end position="15"/>
    </location>
</feature>
<sequence length="75" mass="8379">MKENPQSSSSLQSRIDQPPSKKAESISPGHRLFTISLSKISCHFPFAPTLLEQKKNGRTVLHLLPSLHCPSKRTQ</sequence>
<protein>
    <submittedName>
        <fullName evidence="2">Uncharacterized protein</fullName>
    </submittedName>
</protein>
<name>A0AAV4VPJ1_CAEEX</name>
<evidence type="ECO:0000313" key="2">
    <source>
        <dbReference type="EMBL" id="GIY72366.1"/>
    </source>
</evidence>